<dbReference type="SUPFAM" id="SSF160214">
    <property type="entry name" value="FlaG-like"/>
    <property type="match status" value="1"/>
</dbReference>
<dbReference type="Pfam" id="PF03646">
    <property type="entry name" value="FlaG"/>
    <property type="match status" value="1"/>
</dbReference>
<dbReference type="Proteomes" id="UP001163336">
    <property type="component" value="Chromosome"/>
</dbReference>
<accession>A0ABM8CB67</accession>
<dbReference type="InterPro" id="IPR005186">
    <property type="entry name" value="FlaG"/>
</dbReference>
<proteinExistence type="predicted"/>
<evidence type="ECO:0000256" key="1">
    <source>
        <dbReference type="SAM" id="MobiDB-lite"/>
    </source>
</evidence>
<feature type="compositionally biased region" description="Low complexity" evidence="1">
    <location>
        <begin position="9"/>
        <end position="22"/>
    </location>
</feature>
<dbReference type="InterPro" id="IPR035924">
    <property type="entry name" value="FlaG-like_sf"/>
</dbReference>
<dbReference type="PANTHER" id="PTHR37166">
    <property type="entry name" value="PROTEIN FLAG"/>
    <property type="match status" value="1"/>
</dbReference>
<reference evidence="2" key="1">
    <citation type="submission" date="2022-11" db="EMBL/GenBank/DDBJ databases">
        <title>Isolation and characterization of PLA-degrading bacterium Massilia sp. from Antarctic soil.</title>
        <authorList>
            <person name="Sato K."/>
            <person name="Gomez-Fuentes C."/>
            <person name="Ahmad S.A."/>
            <person name="Zulkharnain A."/>
        </authorList>
    </citation>
    <scope>NUCLEOTIDE SEQUENCE</scope>
    <source>
        <strain evidence="2">N-3</strain>
    </source>
</reference>
<dbReference type="PANTHER" id="PTHR37166:SF1">
    <property type="entry name" value="PROTEIN FLAG"/>
    <property type="match status" value="1"/>
</dbReference>
<protein>
    <recommendedName>
        <fullName evidence="4">Flagellar protein FlaG</fullName>
    </recommendedName>
</protein>
<evidence type="ECO:0008006" key="4">
    <source>
        <dbReference type="Google" id="ProtNLM"/>
    </source>
</evidence>
<dbReference type="Gene3D" id="3.30.160.170">
    <property type="entry name" value="FlaG-like"/>
    <property type="match status" value="1"/>
</dbReference>
<feature type="region of interest" description="Disordered" evidence="1">
    <location>
        <begin position="1"/>
        <end position="31"/>
    </location>
</feature>
<gene>
    <name evidence="2" type="ORF">MasN3_40510</name>
</gene>
<sequence>MASPHQQRAAASVPDSAAATEAPPSDSKVKDAVSTLNDFTALMAQDLRFSVDEESGKTVVKLIDSSTQEVLRQFPSEEALSIARSIDKMQGLLIRDQA</sequence>
<evidence type="ECO:0000313" key="2">
    <source>
        <dbReference type="EMBL" id="BDT60557.1"/>
    </source>
</evidence>
<dbReference type="EMBL" id="AP026966">
    <property type="protein sequence ID" value="BDT60557.1"/>
    <property type="molecule type" value="Genomic_DNA"/>
</dbReference>
<evidence type="ECO:0000313" key="3">
    <source>
        <dbReference type="Proteomes" id="UP001163336"/>
    </source>
</evidence>
<organism evidence="2 3">
    <name type="scientific">Massilia varians</name>
    <dbReference type="NCBI Taxonomy" id="457921"/>
    <lineage>
        <taxon>Bacteria</taxon>
        <taxon>Pseudomonadati</taxon>
        <taxon>Pseudomonadota</taxon>
        <taxon>Betaproteobacteria</taxon>
        <taxon>Burkholderiales</taxon>
        <taxon>Oxalobacteraceae</taxon>
        <taxon>Telluria group</taxon>
        <taxon>Massilia</taxon>
    </lineage>
</organism>
<name>A0ABM8CB67_9BURK</name>
<keyword evidence="3" id="KW-1185">Reference proteome</keyword>
<dbReference type="RefSeq" id="WP_281909771.1">
    <property type="nucleotide sequence ID" value="NZ_AP026966.1"/>
</dbReference>